<sequence length="184" mass="21260">MREVKASVIQCDEIWSFTYAKQKNVHHAKDAPEFAGDTWTWAAIDSDSKLIVSYMVGGRDSGYAIEFMDDLRARLANRVQLTTDGHKAYLEAVERQNLTMRMHMRQFTRLTNGFSKKVENHAYAVALHFMYYNFVRVHQTLKVTPAMEAGLTDRLWDIADLVELIDANEEAPKKRGPYKKRISK</sequence>
<dbReference type="SUPFAM" id="SSF53098">
    <property type="entry name" value="Ribonuclease H-like"/>
    <property type="match status" value="1"/>
</dbReference>
<evidence type="ECO:0000313" key="1">
    <source>
        <dbReference type="EMBL" id="VAV99342.1"/>
    </source>
</evidence>
<organism evidence="1">
    <name type="scientific">hydrothermal vent metagenome</name>
    <dbReference type="NCBI Taxonomy" id="652676"/>
    <lineage>
        <taxon>unclassified sequences</taxon>
        <taxon>metagenomes</taxon>
        <taxon>ecological metagenomes</taxon>
    </lineage>
</organism>
<gene>
    <name evidence="1" type="ORF">MNBD_ALPHA07-1829</name>
</gene>
<dbReference type="EMBL" id="UOEG01000191">
    <property type="protein sequence ID" value="VAV99342.1"/>
    <property type="molecule type" value="Genomic_DNA"/>
</dbReference>
<dbReference type="InterPro" id="IPR012337">
    <property type="entry name" value="RNaseH-like_sf"/>
</dbReference>
<accession>A0A3B0S635</accession>
<proteinExistence type="predicted"/>
<name>A0A3B0S635_9ZZZZ</name>
<reference evidence="1" key="1">
    <citation type="submission" date="2018-06" db="EMBL/GenBank/DDBJ databases">
        <authorList>
            <person name="Zhirakovskaya E."/>
        </authorList>
    </citation>
    <scope>NUCLEOTIDE SEQUENCE</scope>
</reference>
<dbReference type="AlphaFoldDB" id="A0A3B0S635"/>
<protein>
    <submittedName>
        <fullName evidence="1">Uncharacterized protein</fullName>
    </submittedName>
</protein>